<evidence type="ECO:0000256" key="1">
    <source>
        <dbReference type="ARBA" id="ARBA00022679"/>
    </source>
</evidence>
<feature type="binding site" evidence="8">
    <location>
        <position position="130"/>
    </location>
    <ligand>
        <name>Zn(2+)</name>
        <dbReference type="ChEBI" id="CHEBI:29105"/>
        <note>structural</note>
    </ligand>
</feature>
<dbReference type="NCBIfam" id="NF001380">
    <property type="entry name" value="PRK00279.1-2"/>
    <property type="match status" value="1"/>
</dbReference>
<dbReference type="AlphaFoldDB" id="A0A1G6Q512"/>
<proteinExistence type="inferred from homology"/>
<dbReference type="FunFam" id="3.40.50.300:FF:000106">
    <property type="entry name" value="Adenylate kinase mitochondrial"/>
    <property type="match status" value="1"/>
</dbReference>
<dbReference type="EC" id="2.7.4.3" evidence="8 10"/>
<dbReference type="EMBL" id="FMYT01000016">
    <property type="protein sequence ID" value="SDC87024.1"/>
    <property type="molecule type" value="Genomic_DNA"/>
</dbReference>
<name>A0A1G6Q512_9FIRM</name>
<evidence type="ECO:0000313" key="13">
    <source>
        <dbReference type="Proteomes" id="UP000324896"/>
    </source>
</evidence>
<dbReference type="PRINTS" id="PR00094">
    <property type="entry name" value="ADENYLTKNASE"/>
</dbReference>
<feature type="binding site" evidence="8">
    <location>
        <position position="150"/>
    </location>
    <ligand>
        <name>Zn(2+)</name>
        <dbReference type="ChEBI" id="CHEBI:29105"/>
        <note>structural</note>
    </ligand>
</feature>
<feature type="binding site" evidence="8">
    <location>
        <position position="153"/>
    </location>
    <ligand>
        <name>Zn(2+)</name>
        <dbReference type="ChEBI" id="CHEBI:29105"/>
        <note>structural</note>
    </ligand>
</feature>
<feature type="domain" description="Adenylate kinase active site lid" evidence="11">
    <location>
        <begin position="127"/>
        <end position="162"/>
    </location>
</feature>
<comment type="subunit">
    <text evidence="8 10">Monomer.</text>
</comment>
<evidence type="ECO:0000256" key="9">
    <source>
        <dbReference type="RuleBase" id="RU003330"/>
    </source>
</evidence>
<dbReference type="UniPathway" id="UPA00588">
    <property type="reaction ID" value="UER00649"/>
</dbReference>
<evidence type="ECO:0000256" key="4">
    <source>
        <dbReference type="ARBA" id="ARBA00022741"/>
    </source>
</evidence>
<feature type="binding site" evidence="8">
    <location>
        <begin position="57"/>
        <end position="59"/>
    </location>
    <ligand>
        <name>AMP</name>
        <dbReference type="ChEBI" id="CHEBI:456215"/>
    </ligand>
</feature>
<comment type="catalytic activity">
    <reaction evidence="8 10">
        <text>AMP + ATP = 2 ADP</text>
        <dbReference type="Rhea" id="RHEA:12973"/>
        <dbReference type="ChEBI" id="CHEBI:30616"/>
        <dbReference type="ChEBI" id="CHEBI:456215"/>
        <dbReference type="ChEBI" id="CHEBI:456216"/>
        <dbReference type="EC" id="2.7.4.3"/>
    </reaction>
</comment>
<keyword evidence="8" id="KW-0963">Cytoplasm</keyword>
<comment type="domain">
    <text evidence="8">Consists of three domains, a large central CORE domain and two small peripheral domains, NMPbind and LID, which undergo movements during catalysis. The LID domain closes over the site of phosphoryl transfer upon ATP binding. Assembling and dissambling the active center during each catalytic cycle provides an effective means to prevent ATP hydrolysis. Some bacteria have evolved a zinc-coordinating structure that stabilizes the LID domain.</text>
</comment>
<dbReference type="InterPro" id="IPR007862">
    <property type="entry name" value="Adenylate_kinase_lid-dom"/>
</dbReference>
<gene>
    <name evidence="8" type="primary">adk</name>
    <name evidence="12" type="ORF">SAMN04488597_11662</name>
</gene>
<feature type="binding site" evidence="8">
    <location>
        <begin position="85"/>
        <end position="88"/>
    </location>
    <ligand>
        <name>AMP</name>
        <dbReference type="ChEBI" id="CHEBI:456215"/>
    </ligand>
</feature>
<dbReference type="HAMAP" id="MF_00235">
    <property type="entry name" value="Adenylate_kinase_Adk"/>
    <property type="match status" value="1"/>
</dbReference>
<dbReference type="GO" id="GO:0004017">
    <property type="term" value="F:AMP kinase activity"/>
    <property type="evidence" value="ECO:0007669"/>
    <property type="project" value="UniProtKB-UniRule"/>
</dbReference>
<feature type="binding site" evidence="8">
    <location>
        <begin position="136"/>
        <end position="137"/>
    </location>
    <ligand>
        <name>ATP</name>
        <dbReference type="ChEBI" id="CHEBI:30616"/>
    </ligand>
</feature>
<dbReference type="PANTHER" id="PTHR23359">
    <property type="entry name" value="NUCLEOTIDE KINASE"/>
    <property type="match status" value="1"/>
</dbReference>
<evidence type="ECO:0000256" key="10">
    <source>
        <dbReference type="RuleBase" id="RU003331"/>
    </source>
</evidence>
<dbReference type="InterPro" id="IPR033690">
    <property type="entry name" value="Adenylat_kinase_CS"/>
</dbReference>
<feature type="binding site" evidence="8">
    <location>
        <position position="133"/>
    </location>
    <ligand>
        <name>Zn(2+)</name>
        <dbReference type="ChEBI" id="CHEBI:29105"/>
        <note>structural</note>
    </ligand>
</feature>
<dbReference type="GO" id="GO:0005524">
    <property type="term" value="F:ATP binding"/>
    <property type="evidence" value="ECO:0007669"/>
    <property type="project" value="UniProtKB-UniRule"/>
</dbReference>
<dbReference type="CDD" id="cd01428">
    <property type="entry name" value="ADK"/>
    <property type="match status" value="1"/>
</dbReference>
<keyword evidence="1 8" id="KW-0808">Transferase</keyword>
<dbReference type="NCBIfam" id="NF001381">
    <property type="entry name" value="PRK00279.1-3"/>
    <property type="match status" value="1"/>
</dbReference>
<dbReference type="GO" id="GO:0008270">
    <property type="term" value="F:zinc ion binding"/>
    <property type="evidence" value="ECO:0007669"/>
    <property type="project" value="UniProtKB-UniRule"/>
</dbReference>
<feature type="region of interest" description="NMP" evidence="8">
    <location>
        <begin position="30"/>
        <end position="59"/>
    </location>
</feature>
<dbReference type="PROSITE" id="PS00113">
    <property type="entry name" value="ADENYLATE_KINASE"/>
    <property type="match status" value="1"/>
</dbReference>
<feature type="binding site" evidence="8">
    <location>
        <position position="160"/>
    </location>
    <ligand>
        <name>AMP</name>
        <dbReference type="ChEBI" id="CHEBI:456215"/>
    </ligand>
</feature>
<evidence type="ECO:0000313" key="12">
    <source>
        <dbReference type="EMBL" id="SDC87024.1"/>
    </source>
</evidence>
<reference evidence="12 13" key="1">
    <citation type="submission" date="2016-10" db="EMBL/GenBank/DDBJ databases">
        <authorList>
            <person name="Varghese N."/>
            <person name="Submissions S."/>
        </authorList>
    </citation>
    <scope>NUCLEOTIDE SEQUENCE [LARGE SCALE GENOMIC DNA]</scope>
    <source>
        <strain evidence="12 13">WG10</strain>
    </source>
</reference>
<sequence length="216" mass="23995">MDMILLGLPGVGKGTQAKKLENELEIPHIATGDIFRKAIKNKTPLGKKAKSFIDAGELVPDEVTIGIVEERLTESDCENGFILDGFPRTIVQAEALDQILAEQNRELDLVIYLQAEIDVLVERLAGRRVCVDCGATYHVKNDPPQVEGVCDKCGGEVIQRSDDQEDTVKKRIEVNKDKTAKLADYYQNKGILHEVQSTGGIDKVQKRLLKLIEENK</sequence>
<feature type="region of interest" description="LID" evidence="8">
    <location>
        <begin position="126"/>
        <end position="163"/>
    </location>
</feature>
<dbReference type="Pfam" id="PF00406">
    <property type="entry name" value="ADK"/>
    <property type="match status" value="1"/>
</dbReference>
<keyword evidence="2 8" id="KW-0479">Metal-binding</keyword>
<dbReference type="NCBIfam" id="TIGR01351">
    <property type="entry name" value="adk"/>
    <property type="match status" value="1"/>
</dbReference>
<evidence type="ECO:0000256" key="5">
    <source>
        <dbReference type="ARBA" id="ARBA00022777"/>
    </source>
</evidence>
<comment type="function">
    <text evidence="8">Catalyzes the reversible transfer of the terminal phosphate group between ATP and AMP. Plays an important role in cellular energy homeostasis and in adenine nucleotide metabolism.</text>
</comment>
<keyword evidence="7 8" id="KW-0067">ATP-binding</keyword>
<evidence type="ECO:0000259" key="11">
    <source>
        <dbReference type="Pfam" id="PF05191"/>
    </source>
</evidence>
<protein>
    <recommendedName>
        <fullName evidence="8 10">Adenylate kinase</fullName>
        <shortName evidence="8">AK</shortName>
        <ecNumber evidence="8 10">2.7.4.3</ecNumber>
    </recommendedName>
    <alternativeName>
        <fullName evidence="8">ATP-AMP transphosphorylase</fullName>
    </alternativeName>
    <alternativeName>
        <fullName evidence="8">ATP:AMP phosphotransferase</fullName>
    </alternativeName>
    <alternativeName>
        <fullName evidence="8">Adenylate monophosphate kinase</fullName>
    </alternativeName>
</protein>
<keyword evidence="3 8" id="KW-0545">Nucleotide biosynthesis</keyword>
<dbReference type="SUPFAM" id="SSF52540">
    <property type="entry name" value="P-loop containing nucleoside triphosphate hydrolases"/>
    <property type="match status" value="1"/>
</dbReference>
<feature type="binding site" evidence="8">
    <location>
        <position position="199"/>
    </location>
    <ligand>
        <name>ATP</name>
        <dbReference type="ChEBI" id="CHEBI:30616"/>
    </ligand>
</feature>
<dbReference type="STRING" id="54121.SAMN04515653_10123"/>
<feature type="binding site" evidence="8">
    <location>
        <position position="92"/>
    </location>
    <ligand>
        <name>AMP</name>
        <dbReference type="ChEBI" id="CHEBI:456215"/>
    </ligand>
</feature>
<dbReference type="OrthoDB" id="9805030at2"/>
<accession>A0A1G6Q512</accession>
<dbReference type="InterPro" id="IPR027417">
    <property type="entry name" value="P-loop_NTPase"/>
</dbReference>
<keyword evidence="6 8" id="KW-0862">Zinc</keyword>
<comment type="subcellular location">
    <subcellularLocation>
        <location evidence="8 10">Cytoplasm</location>
    </subcellularLocation>
</comment>
<dbReference type="Proteomes" id="UP000324896">
    <property type="component" value="Unassembled WGS sequence"/>
</dbReference>
<organism evidence="12 13">
    <name type="scientific">Halanaerobium congolense</name>
    <dbReference type="NCBI Taxonomy" id="54121"/>
    <lineage>
        <taxon>Bacteria</taxon>
        <taxon>Bacillati</taxon>
        <taxon>Bacillota</taxon>
        <taxon>Clostridia</taxon>
        <taxon>Halanaerobiales</taxon>
        <taxon>Halanaerobiaceae</taxon>
        <taxon>Halanaerobium</taxon>
    </lineage>
</organism>
<evidence type="ECO:0000256" key="2">
    <source>
        <dbReference type="ARBA" id="ARBA00022723"/>
    </source>
</evidence>
<evidence type="ECO:0000256" key="8">
    <source>
        <dbReference type="HAMAP-Rule" id="MF_00235"/>
    </source>
</evidence>
<feature type="binding site" evidence="8">
    <location>
        <position position="171"/>
    </location>
    <ligand>
        <name>AMP</name>
        <dbReference type="ChEBI" id="CHEBI:456215"/>
    </ligand>
</feature>
<dbReference type="GO" id="GO:0005737">
    <property type="term" value="C:cytoplasm"/>
    <property type="evidence" value="ECO:0007669"/>
    <property type="project" value="UniProtKB-SubCell"/>
</dbReference>
<feature type="binding site" evidence="8">
    <location>
        <position position="31"/>
    </location>
    <ligand>
        <name>AMP</name>
        <dbReference type="ChEBI" id="CHEBI:456215"/>
    </ligand>
</feature>
<evidence type="ECO:0000256" key="3">
    <source>
        <dbReference type="ARBA" id="ARBA00022727"/>
    </source>
</evidence>
<comment type="pathway">
    <text evidence="8">Purine metabolism; AMP biosynthesis via salvage pathway; AMP from ADP: step 1/1.</text>
</comment>
<evidence type="ECO:0000256" key="6">
    <source>
        <dbReference type="ARBA" id="ARBA00022833"/>
    </source>
</evidence>
<dbReference type="InterPro" id="IPR006259">
    <property type="entry name" value="Adenyl_kin_sub"/>
</dbReference>
<evidence type="ECO:0000256" key="7">
    <source>
        <dbReference type="ARBA" id="ARBA00022840"/>
    </source>
</evidence>
<dbReference type="GO" id="GO:0044209">
    <property type="term" value="P:AMP salvage"/>
    <property type="evidence" value="ECO:0007669"/>
    <property type="project" value="UniProtKB-UniRule"/>
</dbReference>
<keyword evidence="5 8" id="KW-0418">Kinase</keyword>
<feature type="binding site" evidence="8">
    <location>
        <begin position="10"/>
        <end position="15"/>
    </location>
    <ligand>
        <name>ATP</name>
        <dbReference type="ChEBI" id="CHEBI:30616"/>
    </ligand>
</feature>
<feature type="binding site" evidence="8">
    <location>
        <position position="127"/>
    </location>
    <ligand>
        <name>ATP</name>
        <dbReference type="ChEBI" id="CHEBI:30616"/>
    </ligand>
</feature>
<keyword evidence="4 8" id="KW-0547">Nucleotide-binding</keyword>
<dbReference type="Gene3D" id="3.40.50.300">
    <property type="entry name" value="P-loop containing nucleotide triphosphate hydrolases"/>
    <property type="match status" value="1"/>
</dbReference>
<dbReference type="RefSeq" id="WP_073159814.1">
    <property type="nucleotide sequence ID" value="NZ_FMYT01000016.1"/>
</dbReference>
<dbReference type="InterPro" id="IPR000850">
    <property type="entry name" value="Adenylat/UMP-CMP_kin"/>
</dbReference>
<dbReference type="Pfam" id="PF05191">
    <property type="entry name" value="ADK_lid"/>
    <property type="match status" value="1"/>
</dbReference>
<comment type="similarity">
    <text evidence="8 9">Belongs to the adenylate kinase family.</text>
</comment>
<feature type="binding site" evidence="8">
    <location>
        <position position="36"/>
    </location>
    <ligand>
        <name>AMP</name>
        <dbReference type="ChEBI" id="CHEBI:456215"/>
    </ligand>
</feature>
<dbReference type="NCBIfam" id="NF011100">
    <property type="entry name" value="PRK14527.1"/>
    <property type="match status" value="1"/>
</dbReference>